<dbReference type="Pfam" id="PF14343">
    <property type="entry name" value="PrcB_C"/>
    <property type="match status" value="1"/>
</dbReference>
<sequence length="103" mass="11418">MEFAVAAAHEIPQDLAQIITEKQQSPFKLTYSDNDNLYIVVGYGEQAGGSYSIQVHELYLTENSIVIDTELLGPETGEAAGEEKSYPFIVVKTEYSDLPVIFQ</sequence>
<reference evidence="2" key="1">
    <citation type="journal article" date="2021" name="PeerJ">
        <title>Extensive microbial diversity within the chicken gut microbiome revealed by metagenomics and culture.</title>
        <authorList>
            <person name="Gilroy R."/>
            <person name="Ravi A."/>
            <person name="Getino M."/>
            <person name="Pursley I."/>
            <person name="Horton D.L."/>
            <person name="Alikhan N.F."/>
            <person name="Baker D."/>
            <person name="Gharbi K."/>
            <person name="Hall N."/>
            <person name="Watson M."/>
            <person name="Adriaenssens E.M."/>
            <person name="Foster-Nyarko E."/>
            <person name="Jarju S."/>
            <person name="Secka A."/>
            <person name="Antonio M."/>
            <person name="Oren A."/>
            <person name="Chaudhuri R.R."/>
            <person name="La Ragione R."/>
            <person name="Hildebrand F."/>
            <person name="Pallen M.J."/>
        </authorList>
    </citation>
    <scope>NUCLEOTIDE SEQUENCE</scope>
    <source>
        <strain evidence="2">CHK198-12963</strain>
    </source>
</reference>
<dbReference type="GO" id="GO:0008233">
    <property type="term" value="F:peptidase activity"/>
    <property type="evidence" value="ECO:0007669"/>
    <property type="project" value="UniProtKB-KW"/>
</dbReference>
<keyword evidence="2" id="KW-0378">Hydrolase</keyword>
<gene>
    <name evidence="2" type="ORF">H9931_06010</name>
</gene>
<name>A0A9D2PTZ7_9FIRM</name>
<dbReference type="InterPro" id="IPR025748">
    <property type="entry name" value="PrcB_C_dom"/>
</dbReference>
<dbReference type="AlphaFoldDB" id="A0A9D2PTZ7"/>
<evidence type="ECO:0000259" key="1">
    <source>
        <dbReference type="Pfam" id="PF14343"/>
    </source>
</evidence>
<keyword evidence="2" id="KW-0645">Protease</keyword>
<evidence type="ECO:0000313" key="3">
    <source>
        <dbReference type="Proteomes" id="UP000823863"/>
    </source>
</evidence>
<dbReference type="Proteomes" id="UP000823863">
    <property type="component" value="Unassembled WGS sequence"/>
</dbReference>
<protein>
    <submittedName>
        <fullName evidence="2">Protease complex subunit PrcB family protein</fullName>
    </submittedName>
</protein>
<reference evidence="2" key="2">
    <citation type="submission" date="2021-04" db="EMBL/GenBank/DDBJ databases">
        <authorList>
            <person name="Gilroy R."/>
        </authorList>
    </citation>
    <scope>NUCLEOTIDE SEQUENCE</scope>
    <source>
        <strain evidence="2">CHK198-12963</strain>
    </source>
</reference>
<dbReference type="EMBL" id="DWWB01000030">
    <property type="protein sequence ID" value="HJC66263.1"/>
    <property type="molecule type" value="Genomic_DNA"/>
</dbReference>
<proteinExistence type="predicted"/>
<organism evidence="2 3">
    <name type="scientific">Candidatus Enterocloster excrementigallinarum</name>
    <dbReference type="NCBI Taxonomy" id="2838558"/>
    <lineage>
        <taxon>Bacteria</taxon>
        <taxon>Bacillati</taxon>
        <taxon>Bacillota</taxon>
        <taxon>Clostridia</taxon>
        <taxon>Lachnospirales</taxon>
        <taxon>Lachnospiraceae</taxon>
        <taxon>Enterocloster</taxon>
    </lineage>
</organism>
<dbReference type="GO" id="GO:0006508">
    <property type="term" value="P:proteolysis"/>
    <property type="evidence" value="ECO:0007669"/>
    <property type="project" value="UniProtKB-KW"/>
</dbReference>
<evidence type="ECO:0000313" key="2">
    <source>
        <dbReference type="EMBL" id="HJC66263.1"/>
    </source>
</evidence>
<feature type="domain" description="PrcB C-terminal" evidence="1">
    <location>
        <begin position="37"/>
        <end position="94"/>
    </location>
</feature>
<accession>A0A9D2PTZ7</accession>
<comment type="caution">
    <text evidence="2">The sequence shown here is derived from an EMBL/GenBank/DDBJ whole genome shotgun (WGS) entry which is preliminary data.</text>
</comment>